<gene>
    <name evidence="8" type="ORF">M501DRAFT_1008846</name>
</gene>
<protein>
    <submittedName>
        <fullName evidence="8">Kinase-like protein</fullName>
    </submittedName>
</protein>
<feature type="compositionally biased region" description="Polar residues" evidence="6">
    <location>
        <begin position="575"/>
        <end position="591"/>
    </location>
</feature>
<keyword evidence="9" id="KW-1185">Reference proteome</keyword>
<feature type="compositionally biased region" description="Polar residues" evidence="6">
    <location>
        <begin position="524"/>
        <end position="544"/>
    </location>
</feature>
<name>A0A9P4VL18_9PEZI</name>
<dbReference type="PROSITE" id="PS50011">
    <property type="entry name" value="PROTEIN_KINASE_DOM"/>
    <property type="match status" value="1"/>
</dbReference>
<feature type="region of interest" description="Disordered" evidence="6">
    <location>
        <begin position="416"/>
        <end position="474"/>
    </location>
</feature>
<evidence type="ECO:0000313" key="8">
    <source>
        <dbReference type="EMBL" id="KAF2835078.1"/>
    </source>
</evidence>
<dbReference type="Gene3D" id="1.10.510.10">
    <property type="entry name" value="Transferase(Phosphotransferase) domain 1"/>
    <property type="match status" value="1"/>
</dbReference>
<dbReference type="OrthoDB" id="5337378at2759"/>
<evidence type="ECO:0000256" key="5">
    <source>
        <dbReference type="ARBA" id="ARBA00037982"/>
    </source>
</evidence>
<feature type="compositionally biased region" description="Polar residues" evidence="6">
    <location>
        <begin position="84"/>
        <end position="100"/>
    </location>
</feature>
<feature type="compositionally biased region" description="Polar residues" evidence="6">
    <location>
        <begin position="688"/>
        <end position="697"/>
    </location>
</feature>
<dbReference type="PANTHER" id="PTHR11042">
    <property type="entry name" value="EUKARYOTIC TRANSLATION INITIATION FACTOR 2-ALPHA KINASE EIF2-ALPHA KINASE -RELATED"/>
    <property type="match status" value="1"/>
</dbReference>
<dbReference type="GO" id="GO:0004713">
    <property type="term" value="F:protein tyrosine kinase activity"/>
    <property type="evidence" value="ECO:0007669"/>
    <property type="project" value="TreeGrafter"/>
</dbReference>
<sequence>MGMDFEYSPHREAGGAFHLPSPTHAHTFRIEGFASINKLRRSLSRSPSKPSRFHLSSRNSTSSLTSHTSSSSPLAPIPVKIERPTSTTPRCPLPSMSTPPFHSENVLPLSTKKPKFTLRRTSAMRQLPRTRSSSRSPLRPALSESSDQGNAAPSRSRKTSAEEDSVSSGFVPIDQEQDHESGNQKPPLTSHRNSFELSDTPIKFDMSKMRPESNAPGSKCFLPVKSSPLKRSDGIMNLDQASLGSPQAKRRSLHGPSLGGDFNVFDAMSGAGSLESRKSEDEADPNRNPFASPMPRRTASPSRKPSLRRGTAHRVAPGLSKGRVNLEQERSFALPTQASRNRQRWSMDGALSTNNFDPQASLGRSFADVSGAAASVVPRGATARPHPLSRTLTASSSNSNLSVDSPCRIVQQNASMSMRPPPSIFNRSLPTGPVSKDPFRRTIQGDSRDMGSVATPDSFKNAKPDPVAFSTGGLLSKRNRLPDMVNDANYHAPEMPETPSKRSSFPPMGLSAYKHGHAANNQIRPEFGTPTTPFSPHPFNQSRESFGKGVSIFGTRITNAKLNRRASFASINGDDVTQSPSTQVESQSSNDDLPPTPTKPAGGRASRDNSLRSSMFGRRASLGPETFVPPSATDPRSPTKDDDATQFSITTEQVMKPRSPQTPHEQNTPPSASSFSLSIRDARRGSIPFNSSVSSFPPATPTGPRDSGPHFNSSLLADGSVATFQQSDVDTALTSRFRHVTPLGAGEFSHVYRVEDPIRGSDMCLSPSSSLGKVWAVKKSKSQYTGPRDRDVKLREVEILRALKGNEHVVSFADFWEADYRLYIQTEFCENGSLSNFLTTVGNKARLDDFRIWKILLELTLGVKHIHDSGFIHLDLKPANVLVDWEGVLKIGDFGIATPWPAYKGIEAEGDREYLGPEVLAGNVDKPADVFALGMIMLEIAGNLVLPGYGPHWQRLRKGDLSEVPSLTWSSDTTLARDESGDPVRIKGNESYESMYNSDAEDEDFKFLRDISPRLRRPQELVQPPNFMVDPNDPEALDKMVQWMICPEPGMRPTIDQVYKFGGVQWVEHRRRAGATIYEGTWGPADDVLNHQHDVVMSDAL</sequence>
<comment type="caution">
    <text evidence="8">The sequence shown here is derived from an EMBL/GenBank/DDBJ whole genome shotgun (WGS) entry which is preliminary data.</text>
</comment>
<feature type="compositionally biased region" description="Polar residues" evidence="6">
    <location>
        <begin position="645"/>
        <end position="677"/>
    </location>
</feature>
<dbReference type="InterPro" id="IPR000719">
    <property type="entry name" value="Prot_kinase_dom"/>
</dbReference>
<feature type="region of interest" description="Disordered" evidence="6">
    <location>
        <begin position="571"/>
        <end position="714"/>
    </location>
</feature>
<feature type="region of interest" description="Disordered" evidence="6">
    <location>
        <begin position="272"/>
        <end position="344"/>
    </location>
</feature>
<feature type="compositionally biased region" description="Low complexity" evidence="6">
    <location>
        <begin position="125"/>
        <end position="146"/>
    </location>
</feature>
<proteinExistence type="inferred from homology"/>
<dbReference type="PANTHER" id="PTHR11042:SF196">
    <property type="entry name" value="MITOSIS INHIBITOR PROTEIN KINASE SWE1"/>
    <property type="match status" value="1"/>
</dbReference>
<dbReference type="PROSITE" id="PS00108">
    <property type="entry name" value="PROTEIN_KINASE_ST"/>
    <property type="match status" value="1"/>
</dbReference>
<evidence type="ECO:0000259" key="7">
    <source>
        <dbReference type="PROSITE" id="PS50011"/>
    </source>
</evidence>
<keyword evidence="1" id="KW-0808">Transferase</keyword>
<evidence type="ECO:0000313" key="9">
    <source>
        <dbReference type="Proteomes" id="UP000799429"/>
    </source>
</evidence>
<feature type="region of interest" description="Disordered" evidence="6">
    <location>
        <begin position="41"/>
        <end position="259"/>
    </location>
</feature>
<evidence type="ECO:0000256" key="6">
    <source>
        <dbReference type="SAM" id="MobiDB-lite"/>
    </source>
</evidence>
<keyword evidence="2" id="KW-0547">Nucleotide-binding</keyword>
<evidence type="ECO:0000256" key="1">
    <source>
        <dbReference type="ARBA" id="ARBA00022679"/>
    </source>
</evidence>
<feature type="domain" description="Protein kinase" evidence="7">
    <location>
        <begin position="737"/>
        <end position="1067"/>
    </location>
</feature>
<feature type="compositionally biased region" description="Low complexity" evidence="6">
    <location>
        <begin position="388"/>
        <end position="402"/>
    </location>
</feature>
<dbReference type="GO" id="GO:0005634">
    <property type="term" value="C:nucleus"/>
    <property type="evidence" value="ECO:0007669"/>
    <property type="project" value="TreeGrafter"/>
</dbReference>
<evidence type="ECO:0000256" key="3">
    <source>
        <dbReference type="ARBA" id="ARBA00022777"/>
    </source>
</evidence>
<keyword evidence="4" id="KW-0067">ATP-binding</keyword>
<feature type="region of interest" description="Disordered" evidence="6">
    <location>
        <begin position="378"/>
        <end position="403"/>
    </location>
</feature>
<feature type="compositionally biased region" description="Polar residues" evidence="6">
    <location>
        <begin position="183"/>
        <end position="197"/>
    </location>
</feature>
<evidence type="ECO:0000256" key="2">
    <source>
        <dbReference type="ARBA" id="ARBA00022741"/>
    </source>
</evidence>
<comment type="similarity">
    <text evidence="5">Belongs to the protein kinase superfamily. Ser/Thr protein kinase family. GCN2 subfamily.</text>
</comment>
<organism evidence="8 9">
    <name type="scientific">Patellaria atrata CBS 101060</name>
    <dbReference type="NCBI Taxonomy" id="1346257"/>
    <lineage>
        <taxon>Eukaryota</taxon>
        <taxon>Fungi</taxon>
        <taxon>Dikarya</taxon>
        <taxon>Ascomycota</taxon>
        <taxon>Pezizomycotina</taxon>
        <taxon>Dothideomycetes</taxon>
        <taxon>Dothideomycetes incertae sedis</taxon>
        <taxon>Patellariales</taxon>
        <taxon>Patellariaceae</taxon>
        <taxon>Patellaria</taxon>
    </lineage>
</organism>
<reference evidence="8" key="1">
    <citation type="journal article" date="2020" name="Stud. Mycol.">
        <title>101 Dothideomycetes genomes: a test case for predicting lifestyles and emergence of pathogens.</title>
        <authorList>
            <person name="Haridas S."/>
            <person name="Albert R."/>
            <person name="Binder M."/>
            <person name="Bloem J."/>
            <person name="Labutti K."/>
            <person name="Salamov A."/>
            <person name="Andreopoulos B."/>
            <person name="Baker S."/>
            <person name="Barry K."/>
            <person name="Bills G."/>
            <person name="Bluhm B."/>
            <person name="Cannon C."/>
            <person name="Castanera R."/>
            <person name="Culley D."/>
            <person name="Daum C."/>
            <person name="Ezra D."/>
            <person name="Gonzalez J."/>
            <person name="Henrissat B."/>
            <person name="Kuo A."/>
            <person name="Liang C."/>
            <person name="Lipzen A."/>
            <person name="Lutzoni F."/>
            <person name="Magnuson J."/>
            <person name="Mondo S."/>
            <person name="Nolan M."/>
            <person name="Ohm R."/>
            <person name="Pangilinan J."/>
            <person name="Park H.-J."/>
            <person name="Ramirez L."/>
            <person name="Alfaro M."/>
            <person name="Sun H."/>
            <person name="Tritt A."/>
            <person name="Yoshinaga Y."/>
            <person name="Zwiers L.-H."/>
            <person name="Turgeon B."/>
            <person name="Goodwin S."/>
            <person name="Spatafora J."/>
            <person name="Crous P."/>
            <person name="Grigoriev I."/>
        </authorList>
    </citation>
    <scope>NUCLEOTIDE SEQUENCE</scope>
    <source>
        <strain evidence="8">CBS 101060</strain>
    </source>
</reference>
<dbReference type="SUPFAM" id="SSF56112">
    <property type="entry name" value="Protein kinase-like (PK-like)"/>
    <property type="match status" value="1"/>
</dbReference>
<dbReference type="GO" id="GO:0005737">
    <property type="term" value="C:cytoplasm"/>
    <property type="evidence" value="ECO:0007669"/>
    <property type="project" value="TreeGrafter"/>
</dbReference>
<dbReference type="InterPro" id="IPR008271">
    <property type="entry name" value="Ser/Thr_kinase_AS"/>
</dbReference>
<accession>A0A9P4VL18</accession>
<dbReference type="Proteomes" id="UP000799429">
    <property type="component" value="Unassembled WGS sequence"/>
</dbReference>
<evidence type="ECO:0000256" key="4">
    <source>
        <dbReference type="ARBA" id="ARBA00022840"/>
    </source>
</evidence>
<keyword evidence="3 8" id="KW-0418">Kinase</keyword>
<dbReference type="Pfam" id="PF00069">
    <property type="entry name" value="Pkinase"/>
    <property type="match status" value="1"/>
</dbReference>
<dbReference type="GO" id="GO:0005524">
    <property type="term" value="F:ATP binding"/>
    <property type="evidence" value="ECO:0007669"/>
    <property type="project" value="UniProtKB-KW"/>
</dbReference>
<dbReference type="Gene3D" id="3.30.200.20">
    <property type="entry name" value="Phosphorylase Kinase, domain 1"/>
    <property type="match status" value="1"/>
</dbReference>
<dbReference type="InterPro" id="IPR011009">
    <property type="entry name" value="Kinase-like_dom_sf"/>
</dbReference>
<dbReference type="SMART" id="SM00220">
    <property type="entry name" value="S_TKc"/>
    <property type="match status" value="1"/>
</dbReference>
<dbReference type="GO" id="GO:0110031">
    <property type="term" value="P:negative regulation of G2/MI transition of meiotic cell cycle"/>
    <property type="evidence" value="ECO:0007669"/>
    <property type="project" value="TreeGrafter"/>
</dbReference>
<dbReference type="InterPro" id="IPR050339">
    <property type="entry name" value="CC_SR_Kinase"/>
</dbReference>
<feature type="compositionally biased region" description="Low complexity" evidence="6">
    <location>
        <begin position="44"/>
        <end position="72"/>
    </location>
</feature>
<dbReference type="AlphaFoldDB" id="A0A9P4VL18"/>
<feature type="region of interest" description="Disordered" evidence="6">
    <location>
        <begin position="524"/>
        <end position="546"/>
    </location>
</feature>
<dbReference type="EMBL" id="MU006112">
    <property type="protein sequence ID" value="KAF2835078.1"/>
    <property type="molecule type" value="Genomic_DNA"/>
</dbReference>